<gene>
    <name evidence="5" type="ORF">SAMN02745124_00681</name>
</gene>
<evidence type="ECO:0000256" key="2">
    <source>
        <dbReference type="ARBA" id="ARBA00022679"/>
    </source>
</evidence>
<dbReference type="InterPro" id="IPR008278">
    <property type="entry name" value="4-PPantetheinyl_Trfase_dom"/>
</dbReference>
<sequence>MHFGEPLAVELEAAFLAELPPLQQQAIFRLKRWQDRQRSLLGRMLLRRALSLPYGGAGRFTLQTICQTERGRPLIPGGPDFNLSHSGETVVLAVCSRGQVGIDIEAIRPIDVEQFQHIVPELADAREETGGSGDLRSFYDYWTRKEAVVKGCGLGLALPFEQLDVSRDVVAAAGSVWHLRSLIIGGGDMSCHIATNVPPSGIFLESLTRESLHP</sequence>
<evidence type="ECO:0000313" key="6">
    <source>
        <dbReference type="Proteomes" id="UP000184139"/>
    </source>
</evidence>
<dbReference type="InterPro" id="IPR050559">
    <property type="entry name" value="P-Pant_transferase_sf"/>
</dbReference>
<dbReference type="EMBL" id="FQXS01000002">
    <property type="protein sequence ID" value="SHH47601.1"/>
    <property type="molecule type" value="Genomic_DNA"/>
</dbReference>
<dbReference type="GO" id="GO:0000287">
    <property type="term" value="F:magnesium ion binding"/>
    <property type="evidence" value="ECO:0007669"/>
    <property type="project" value="InterPro"/>
</dbReference>
<feature type="domain" description="4'-phosphopantetheinyl transferase N-terminal" evidence="4">
    <location>
        <begin position="15"/>
        <end position="94"/>
    </location>
</feature>
<dbReference type="PANTHER" id="PTHR12215">
    <property type="entry name" value="PHOSPHOPANTETHEINE TRANSFERASE"/>
    <property type="match status" value="1"/>
</dbReference>
<dbReference type="InterPro" id="IPR037143">
    <property type="entry name" value="4-PPantetheinyl_Trfase_dom_sf"/>
</dbReference>
<protein>
    <submittedName>
        <fullName evidence="5">4'-phosphopantetheinyl transferase</fullName>
    </submittedName>
</protein>
<dbReference type="Gene3D" id="3.90.470.20">
    <property type="entry name" value="4'-phosphopantetheinyl transferase domain"/>
    <property type="match status" value="1"/>
</dbReference>
<dbReference type="SUPFAM" id="SSF56214">
    <property type="entry name" value="4'-phosphopantetheinyl transferase"/>
    <property type="match status" value="2"/>
</dbReference>
<dbReference type="Pfam" id="PF01648">
    <property type="entry name" value="ACPS"/>
    <property type="match status" value="1"/>
</dbReference>
<comment type="similarity">
    <text evidence="1">Belongs to the P-Pant transferase superfamily. Gsp/Sfp/HetI/AcpT family.</text>
</comment>
<dbReference type="Proteomes" id="UP000184139">
    <property type="component" value="Unassembled WGS sequence"/>
</dbReference>
<dbReference type="AlphaFoldDB" id="A0A1M5TA69"/>
<dbReference type="GO" id="GO:0019878">
    <property type="term" value="P:lysine biosynthetic process via aminoadipic acid"/>
    <property type="evidence" value="ECO:0007669"/>
    <property type="project" value="TreeGrafter"/>
</dbReference>
<dbReference type="GO" id="GO:0008897">
    <property type="term" value="F:holo-[acyl-carrier-protein] synthase activity"/>
    <property type="evidence" value="ECO:0007669"/>
    <property type="project" value="InterPro"/>
</dbReference>
<evidence type="ECO:0000256" key="1">
    <source>
        <dbReference type="ARBA" id="ARBA00010990"/>
    </source>
</evidence>
<evidence type="ECO:0000313" key="5">
    <source>
        <dbReference type="EMBL" id="SHH47601.1"/>
    </source>
</evidence>
<dbReference type="STRING" id="1121409.SAMN02745124_00681"/>
<dbReference type="OrthoDB" id="9808281at2"/>
<dbReference type="Pfam" id="PF22624">
    <property type="entry name" value="AASDHPPT_N"/>
    <property type="match status" value="1"/>
</dbReference>
<dbReference type="InterPro" id="IPR055066">
    <property type="entry name" value="AASDHPPT_N"/>
</dbReference>
<evidence type="ECO:0000259" key="3">
    <source>
        <dbReference type="Pfam" id="PF01648"/>
    </source>
</evidence>
<dbReference type="GO" id="GO:0005829">
    <property type="term" value="C:cytosol"/>
    <property type="evidence" value="ECO:0007669"/>
    <property type="project" value="TreeGrafter"/>
</dbReference>
<reference evidence="5 6" key="1">
    <citation type="submission" date="2016-11" db="EMBL/GenBank/DDBJ databases">
        <authorList>
            <person name="Jaros S."/>
            <person name="Januszkiewicz K."/>
            <person name="Wedrychowicz H."/>
        </authorList>
    </citation>
    <scope>NUCLEOTIDE SEQUENCE [LARGE SCALE GENOMIC DNA]</scope>
    <source>
        <strain evidence="5 6">DSM 9705</strain>
    </source>
</reference>
<feature type="domain" description="4'-phosphopantetheinyl transferase" evidence="3">
    <location>
        <begin position="99"/>
        <end position="170"/>
    </location>
</feature>
<proteinExistence type="inferred from homology"/>
<evidence type="ECO:0000259" key="4">
    <source>
        <dbReference type="Pfam" id="PF22624"/>
    </source>
</evidence>
<organism evidence="5 6">
    <name type="scientific">Desulfofustis glycolicus DSM 9705</name>
    <dbReference type="NCBI Taxonomy" id="1121409"/>
    <lineage>
        <taxon>Bacteria</taxon>
        <taxon>Pseudomonadati</taxon>
        <taxon>Thermodesulfobacteriota</taxon>
        <taxon>Desulfobulbia</taxon>
        <taxon>Desulfobulbales</taxon>
        <taxon>Desulfocapsaceae</taxon>
        <taxon>Desulfofustis</taxon>
    </lineage>
</organism>
<accession>A0A1M5TA69</accession>
<keyword evidence="6" id="KW-1185">Reference proteome</keyword>
<dbReference type="PANTHER" id="PTHR12215:SF10">
    <property type="entry name" value="L-AMINOADIPATE-SEMIALDEHYDE DEHYDROGENASE-PHOSPHOPANTETHEINYL TRANSFERASE"/>
    <property type="match status" value="1"/>
</dbReference>
<dbReference type="RefSeq" id="WP_073373407.1">
    <property type="nucleotide sequence ID" value="NZ_FQXS01000002.1"/>
</dbReference>
<name>A0A1M5TA69_9BACT</name>
<keyword evidence="2 5" id="KW-0808">Transferase</keyword>